<dbReference type="RefSeq" id="WP_014200440.1">
    <property type="nucleotide sequence ID" value="NC_016599.1"/>
</dbReference>
<evidence type="ECO:0000259" key="2">
    <source>
        <dbReference type="Pfam" id="PF00582"/>
    </source>
</evidence>
<dbReference type="KEGG" id="oho:Oweho_0055"/>
<evidence type="ECO:0000256" key="1">
    <source>
        <dbReference type="ARBA" id="ARBA00008791"/>
    </source>
</evidence>
<evidence type="ECO:0000313" key="3">
    <source>
        <dbReference type="EMBL" id="AEV31079.1"/>
    </source>
</evidence>
<proteinExistence type="inferred from homology"/>
<evidence type="ECO:0000313" key="4">
    <source>
        <dbReference type="Proteomes" id="UP000005631"/>
    </source>
</evidence>
<dbReference type="SUPFAM" id="SSF52402">
    <property type="entry name" value="Adenine nucleotide alpha hydrolases-like"/>
    <property type="match status" value="2"/>
</dbReference>
<dbReference type="PRINTS" id="PR01438">
    <property type="entry name" value="UNVRSLSTRESS"/>
</dbReference>
<keyword evidence="4" id="KW-1185">Reference proteome</keyword>
<dbReference type="Proteomes" id="UP000005631">
    <property type="component" value="Chromosome"/>
</dbReference>
<accession>G8R568</accession>
<dbReference type="HOGENOM" id="CLU_088894_0_0_10"/>
<dbReference type="PANTHER" id="PTHR46268">
    <property type="entry name" value="STRESS RESPONSE PROTEIN NHAX"/>
    <property type="match status" value="1"/>
</dbReference>
<gene>
    <name evidence="3" type="ordered locus">Oweho_0055</name>
</gene>
<dbReference type="Gene3D" id="3.40.50.12370">
    <property type="match status" value="1"/>
</dbReference>
<dbReference type="InterPro" id="IPR006016">
    <property type="entry name" value="UspA"/>
</dbReference>
<feature type="domain" description="UspA" evidence="2">
    <location>
        <begin position="2"/>
        <end position="121"/>
    </location>
</feature>
<dbReference type="InterPro" id="IPR006015">
    <property type="entry name" value="Universal_stress_UspA"/>
</dbReference>
<dbReference type="CDD" id="cd00293">
    <property type="entry name" value="USP-like"/>
    <property type="match status" value="2"/>
</dbReference>
<name>G8R568_OWEHD</name>
<organism evidence="3 4">
    <name type="scientific">Owenweeksia hongkongensis (strain DSM 17368 / CIP 108786 / JCM 12287 / NRRL B-23963 / UST20020801)</name>
    <dbReference type="NCBI Taxonomy" id="926562"/>
    <lineage>
        <taxon>Bacteria</taxon>
        <taxon>Pseudomonadati</taxon>
        <taxon>Bacteroidota</taxon>
        <taxon>Flavobacteriia</taxon>
        <taxon>Flavobacteriales</taxon>
        <taxon>Owenweeksiaceae</taxon>
        <taxon>Owenweeksia</taxon>
    </lineage>
</organism>
<sequence length="271" mass="30074">MKFLVPYDFSAVTKAALDYSIMLSKSFPGEIEVLHIIESEDQRKAAEDKLEQIITNLKVNSGTVFTQKVRVGNILEDINMEANEGHAQLLVMGTHGSHGLQKLLGSNAIRIITNSKTPFVITQSKAADDIKNIVIPVDLTKERMQILRFATLAAAKFNARVHLVCKAETDEFLLNKLNNNIQQAKSFLSKEGVSHEVHLLEGKKSLQDEVMDYGYEIGTDLFAIAHYPKGILPQFDSFSQAMITNPKEVPVLIVNASEITGVRAQYSFIGI</sequence>
<protein>
    <submittedName>
        <fullName evidence="3">Universal stress protein UspA-like protein</fullName>
    </submittedName>
</protein>
<dbReference type="Pfam" id="PF00582">
    <property type="entry name" value="Usp"/>
    <property type="match status" value="1"/>
</dbReference>
<reference evidence="3 4" key="1">
    <citation type="journal article" date="2012" name="Stand. Genomic Sci.">
        <title>Genome sequence of the orange-pigmented seawater bacterium Owenweeksia hongkongensis type strain (UST20020801(T)).</title>
        <authorList>
            <person name="Riedel T."/>
            <person name="Held B."/>
            <person name="Nolan M."/>
            <person name="Lucas S."/>
            <person name="Lapidus A."/>
            <person name="Tice H."/>
            <person name="Del Rio T.G."/>
            <person name="Cheng J.F."/>
            <person name="Han C."/>
            <person name="Tapia R."/>
            <person name="Goodwin L.A."/>
            <person name="Pitluck S."/>
            <person name="Liolios K."/>
            <person name="Mavromatis K."/>
            <person name="Pagani I."/>
            <person name="Ivanova N."/>
            <person name="Mikhailova N."/>
            <person name="Pati A."/>
            <person name="Chen A."/>
            <person name="Palaniappan K."/>
            <person name="Rohde M."/>
            <person name="Tindall B.J."/>
            <person name="Detter J.C."/>
            <person name="Goker M."/>
            <person name="Woyke T."/>
            <person name="Bristow J."/>
            <person name="Eisen J.A."/>
            <person name="Markowitz V."/>
            <person name="Hugenholtz P."/>
            <person name="Klenk H.P."/>
            <person name="Kyrpides N.C."/>
        </authorList>
    </citation>
    <scope>NUCLEOTIDE SEQUENCE</scope>
    <source>
        <strain evidence="4">DSM 17368 / JCM 12287 / NRRL B-23963</strain>
    </source>
</reference>
<dbReference type="AlphaFoldDB" id="G8R568"/>
<dbReference type="OrthoDB" id="9788959at2"/>
<dbReference type="PANTHER" id="PTHR46268:SF6">
    <property type="entry name" value="UNIVERSAL STRESS PROTEIN UP12"/>
    <property type="match status" value="1"/>
</dbReference>
<dbReference type="EMBL" id="CP003156">
    <property type="protein sequence ID" value="AEV31079.1"/>
    <property type="molecule type" value="Genomic_DNA"/>
</dbReference>
<dbReference type="eggNOG" id="COG0589">
    <property type="taxonomic scope" value="Bacteria"/>
</dbReference>
<comment type="similarity">
    <text evidence="1">Belongs to the universal stress protein A family.</text>
</comment>
<dbReference type="STRING" id="926562.Oweho_0055"/>